<proteinExistence type="predicted"/>
<dbReference type="InterPro" id="IPR041238">
    <property type="entry name" value="Rap1a"/>
</dbReference>
<sequence>MKRVHHIFVTGVIAALLVSQARASTPAQHYFLQTGADLEQVCANPVDARNIQPTERERLLVCGSYIQGYLSHYALVRGELANAPFCLPQTGVSGEQIRVLLVTLLQRKPQIRDLPASVDLATSIAWAYGCSGAASTSAQGGTPKPAAQ</sequence>
<organism evidence="3 4">
    <name type="scientific">Parvibaculum sedimenti</name>
    <dbReference type="NCBI Taxonomy" id="2608632"/>
    <lineage>
        <taxon>Bacteria</taxon>
        <taxon>Pseudomonadati</taxon>
        <taxon>Pseudomonadota</taxon>
        <taxon>Alphaproteobacteria</taxon>
        <taxon>Hyphomicrobiales</taxon>
        <taxon>Parvibaculaceae</taxon>
        <taxon>Parvibaculum</taxon>
    </lineage>
</organism>
<gene>
    <name evidence="3" type="ORF">F2P47_16475</name>
</gene>
<feature type="signal peptide" evidence="1">
    <location>
        <begin position="1"/>
        <end position="23"/>
    </location>
</feature>
<feature type="chain" id="PRO_5026997452" description="Rap1a immunity protein domain-containing protein" evidence="1">
    <location>
        <begin position="24"/>
        <end position="148"/>
    </location>
</feature>
<evidence type="ECO:0000313" key="4">
    <source>
        <dbReference type="Proteomes" id="UP000468901"/>
    </source>
</evidence>
<evidence type="ECO:0000313" key="3">
    <source>
        <dbReference type="EMBL" id="KAB7738604.1"/>
    </source>
</evidence>
<feature type="domain" description="Rap1a immunity protein" evidence="2">
    <location>
        <begin position="34"/>
        <end position="130"/>
    </location>
</feature>
<protein>
    <recommendedName>
        <fullName evidence="2">Rap1a immunity protein domain-containing protein</fullName>
    </recommendedName>
</protein>
<dbReference type="Proteomes" id="UP000468901">
    <property type="component" value="Unassembled WGS sequence"/>
</dbReference>
<dbReference type="EMBL" id="WESC01000019">
    <property type="protein sequence ID" value="KAB7738604.1"/>
    <property type="molecule type" value="Genomic_DNA"/>
</dbReference>
<dbReference type="AlphaFoldDB" id="A0A6N6VFF3"/>
<dbReference type="RefSeq" id="WP_152217481.1">
    <property type="nucleotide sequence ID" value="NZ_JBAQYD010000380.1"/>
</dbReference>
<name>A0A6N6VFF3_9HYPH</name>
<dbReference type="Pfam" id="PF18602">
    <property type="entry name" value="Rap1a"/>
    <property type="match status" value="1"/>
</dbReference>
<reference evidence="3 4" key="1">
    <citation type="submission" date="2019-09" db="EMBL/GenBank/DDBJ databases">
        <title>Parvibaculum sedimenti sp. nov., isolated from sediment.</title>
        <authorList>
            <person name="Wang Y."/>
        </authorList>
    </citation>
    <scope>NUCLEOTIDE SEQUENCE [LARGE SCALE GENOMIC DNA]</scope>
    <source>
        <strain evidence="3 4">HXT-9</strain>
    </source>
</reference>
<accession>A0A6N6VFF3</accession>
<keyword evidence="1" id="KW-0732">Signal</keyword>
<evidence type="ECO:0000256" key="1">
    <source>
        <dbReference type="SAM" id="SignalP"/>
    </source>
</evidence>
<evidence type="ECO:0000259" key="2">
    <source>
        <dbReference type="Pfam" id="PF18602"/>
    </source>
</evidence>
<keyword evidence="4" id="KW-1185">Reference proteome</keyword>
<comment type="caution">
    <text evidence="3">The sequence shown here is derived from an EMBL/GenBank/DDBJ whole genome shotgun (WGS) entry which is preliminary data.</text>
</comment>